<gene>
    <name evidence="1" type="ORF">N3K66_006315</name>
</gene>
<proteinExistence type="predicted"/>
<reference evidence="1" key="1">
    <citation type="submission" date="2022-10" db="EMBL/GenBank/DDBJ databases">
        <title>Complete Genome of Trichothecium roseum strain YXFP-22015, a Plant Pathogen Isolated from Citrus.</title>
        <authorList>
            <person name="Wang Y."/>
            <person name="Zhu L."/>
        </authorList>
    </citation>
    <scope>NUCLEOTIDE SEQUENCE</scope>
    <source>
        <strain evidence="1">YXFP-22015</strain>
    </source>
</reference>
<name>A0ACC0UWP4_9HYPO</name>
<dbReference type="EMBL" id="CM047945">
    <property type="protein sequence ID" value="KAI9897955.1"/>
    <property type="molecule type" value="Genomic_DNA"/>
</dbReference>
<comment type="caution">
    <text evidence="1">The sequence shown here is derived from an EMBL/GenBank/DDBJ whole genome shotgun (WGS) entry which is preliminary data.</text>
</comment>
<organism evidence="1 2">
    <name type="scientific">Trichothecium roseum</name>
    <dbReference type="NCBI Taxonomy" id="47278"/>
    <lineage>
        <taxon>Eukaryota</taxon>
        <taxon>Fungi</taxon>
        <taxon>Dikarya</taxon>
        <taxon>Ascomycota</taxon>
        <taxon>Pezizomycotina</taxon>
        <taxon>Sordariomycetes</taxon>
        <taxon>Hypocreomycetidae</taxon>
        <taxon>Hypocreales</taxon>
        <taxon>Hypocreales incertae sedis</taxon>
        <taxon>Trichothecium</taxon>
    </lineage>
</organism>
<sequence>MPRGDVNRNACTHCRRKRKKCNGNLAIPCSTCLLDKTECILQDKRPQTKADLKGEISRLNKVVSNHETVLLALQREKTHDAALSYLNRGDKVEDVAAQLAAMYVGHRESPAALTPGEEGGTFPHLKSETKPPEECSPLRSLKNSSPSAASESLQSTSSGSQESHAAVAAPHSPENWEAQGRSSFHDKEAVVGSEASFSDTPSVSANWITAPLSATAVSRLLSVFFTSGFFPVLEQETFMRDFTEGSGPYCSAALVNVMLALASRLCEDALRLRPWQPSDPITWSRRFFEEAMQELAKLTAPYSHIADIQAVALCSLFHLYDGFEDEARALARQSVGYATTYASMDRNNMDDDEHHSLVRDTTLCGTVSLARIMTIALAQSRQVSGTFSTAHVDGESAFDPLESCIPTLELSTSSGKMAIDDNDDMPQPYGDAGLLDMCNLFYKITELAYLVKQPVEPGPNAIASANLLASYHQCLEWYDDASSFLHMRESHGPFTILVDMHYHFCLMTLWRSSLGLTLSNTNASPRTICFDASKAILMLARAPEGYTQFQPVPYLMPYFVHAAGVLQLHLLETLSVLGAGSPQVRETTLEMRRLVSEAIGHLDKIGIRSKFSALASKKLSAAYAKWRVASQTLMDTTA</sequence>
<evidence type="ECO:0000313" key="1">
    <source>
        <dbReference type="EMBL" id="KAI9897955.1"/>
    </source>
</evidence>
<evidence type="ECO:0000313" key="2">
    <source>
        <dbReference type="Proteomes" id="UP001163324"/>
    </source>
</evidence>
<protein>
    <submittedName>
        <fullName evidence="1">Uncharacterized protein</fullName>
    </submittedName>
</protein>
<dbReference type="Proteomes" id="UP001163324">
    <property type="component" value="Chromosome 6"/>
</dbReference>
<keyword evidence="2" id="KW-1185">Reference proteome</keyword>
<accession>A0ACC0UWP4</accession>